<feature type="region of interest" description="Disordered" evidence="5">
    <location>
        <begin position="473"/>
        <end position="501"/>
    </location>
</feature>
<feature type="compositionally biased region" description="Low complexity" evidence="5">
    <location>
        <begin position="63"/>
        <end position="72"/>
    </location>
</feature>
<evidence type="ECO:0000259" key="6">
    <source>
        <dbReference type="Pfam" id="PF00884"/>
    </source>
</evidence>
<proteinExistence type="inferred from homology"/>
<keyword evidence="3" id="KW-0378">Hydrolase</keyword>
<organism evidence="7 8">
    <name type="scientific">Volvox reticuliferus</name>
    <dbReference type="NCBI Taxonomy" id="1737510"/>
    <lineage>
        <taxon>Eukaryota</taxon>
        <taxon>Viridiplantae</taxon>
        <taxon>Chlorophyta</taxon>
        <taxon>core chlorophytes</taxon>
        <taxon>Chlorophyceae</taxon>
        <taxon>CS clade</taxon>
        <taxon>Chlamydomonadales</taxon>
        <taxon>Volvocaceae</taxon>
        <taxon>Volvox</taxon>
    </lineage>
</organism>
<dbReference type="PANTHER" id="PTHR43108">
    <property type="entry name" value="N-ACETYLGLUCOSAMINE-6-SULFATASE FAMILY MEMBER"/>
    <property type="match status" value="1"/>
</dbReference>
<sequence>MCRSSDKCSYCKRGRRKVENCWPCDTSGRGEWARGSSTATLILLLLQLFASDVAAVQSPKAKPSPVSTSSTRASRRPTVPRPSLSPQPGPPFLVARAGRNAPNFVVILTDDQDEVLNSTHPAYMPALNSLLGAQGTHFANTLVSTSVCCPARVSLLTGRLAHCSNVTANWAPMGAWLKFSRLGLDSDWLPGWLQKAGYQTALVGKLLNGFPGLPDSCPHGFDHLDALTDGTYNFYNSTFSLNCATTQTMSGLYQTDIIRDKALSYLDAASASGAPFYLQLTPAAPHLDNGGDNGWRPPPPAARHMDLYPDVGLPPNPTFFKVNPLNPFRKLDMSNLDNVKAMTDLYVGRLRSLRAVDEMVAAIVAKLSDLGILDNTYIFFMSDNGYHMGQHGLNDGKGTPLEEDSRVPLFIFGPGVAAGVVSTYQANLVDLAPTVLALAGLPPRPDLDGLPLPLEGLTIDAYVAAMHQAATAAARRAGLRPPSQPPMPPVPPARPRQPGTATIQRNRTRALSATSLPRLPLFPLVEQSTHPPLPEIPLLSVHERQLLSSQSMSALHSSDQASPQLPLAPAHQLSLERQRSLVTGRSLGLRPPRPLFRRQRPPPRGPPPRLRSTSLPSRPRSPIPLPILLPPHKLQLLPMRASPPYKPSPPPLPPPPYPLSSPPQPLPPRPPPSSNPPSALPPSPPLPSPTLSIQSSTSLSAIPTQLLESLPPQSPSPPLLTPPPTPQPTPHSFPLQQSQLPAAVPLREAVILEAWDSDAKNGFFPGITFKGLRLCSTYQYNLPALLSTSPAGAALPMQQRTSSPPPQRLAQQQSGSSGLSALMVPQLDNRHPLYCLKYVVWCKDNQRELYDLSSDPYEETNVLSSAPVALMDRLEAVLSVLVHCRGADCSLPYGVLHPAGEVVTFAQAMDPRYDALYASLPRFAFSTCYPGYVPANERTFTLGLQGFPANVSWESTGIVWPLPKGVRGIKMDTGEK</sequence>
<accession>A0A8J4D3Q5</accession>
<dbReference type="InterPro" id="IPR017850">
    <property type="entry name" value="Alkaline_phosphatase_core_sf"/>
</dbReference>
<evidence type="ECO:0000256" key="4">
    <source>
        <dbReference type="ARBA" id="ARBA00023180"/>
    </source>
</evidence>
<reference evidence="7" key="1">
    <citation type="journal article" date="2021" name="Proc. Natl. Acad. Sci. U.S.A.">
        <title>Three genomes in the algal genus Volvox reveal the fate of a haploid sex-determining region after a transition to homothallism.</title>
        <authorList>
            <person name="Yamamoto K."/>
            <person name="Hamaji T."/>
            <person name="Kawai-Toyooka H."/>
            <person name="Matsuzaki R."/>
            <person name="Takahashi F."/>
            <person name="Nishimura Y."/>
            <person name="Kawachi M."/>
            <person name="Noguchi H."/>
            <person name="Minakuchi Y."/>
            <person name="Umen J.G."/>
            <person name="Toyoda A."/>
            <person name="Nozaki H."/>
        </authorList>
    </citation>
    <scope>NUCLEOTIDE SEQUENCE</scope>
    <source>
        <strain evidence="7">NIES-3785</strain>
    </source>
</reference>
<gene>
    <name evidence="7" type="ORF">Vretimale_1038</name>
</gene>
<dbReference type="InterPro" id="IPR000917">
    <property type="entry name" value="Sulfatase_N"/>
</dbReference>
<evidence type="ECO:0000256" key="5">
    <source>
        <dbReference type="SAM" id="MobiDB-lite"/>
    </source>
</evidence>
<feature type="compositionally biased region" description="Pro residues" evidence="5">
    <location>
        <begin position="619"/>
        <end position="629"/>
    </location>
</feature>
<dbReference type="AlphaFoldDB" id="A0A8J4D3Q5"/>
<name>A0A8J4D3Q5_9CHLO</name>
<feature type="region of interest" description="Disordered" evidence="5">
    <location>
        <begin position="795"/>
        <end position="815"/>
    </location>
</feature>
<dbReference type="CDD" id="cd16147">
    <property type="entry name" value="G6S"/>
    <property type="match status" value="1"/>
</dbReference>
<dbReference type="GO" id="GO:0008449">
    <property type="term" value="F:N-acetylglucosamine-6-sulfatase activity"/>
    <property type="evidence" value="ECO:0007669"/>
    <property type="project" value="TreeGrafter"/>
</dbReference>
<keyword evidence="4" id="KW-0325">Glycoprotein</keyword>
<dbReference type="EMBL" id="BNCQ01000002">
    <property type="protein sequence ID" value="GIL94932.1"/>
    <property type="molecule type" value="Genomic_DNA"/>
</dbReference>
<feature type="compositionally biased region" description="Pro residues" evidence="5">
    <location>
        <begin position="712"/>
        <end position="731"/>
    </location>
</feature>
<comment type="caution">
    <text evidence="7">The sequence shown here is derived from an EMBL/GenBank/DDBJ whole genome shotgun (WGS) entry which is preliminary data.</text>
</comment>
<evidence type="ECO:0000256" key="2">
    <source>
        <dbReference type="ARBA" id="ARBA00022729"/>
    </source>
</evidence>
<evidence type="ECO:0000256" key="1">
    <source>
        <dbReference type="ARBA" id="ARBA00008779"/>
    </source>
</evidence>
<dbReference type="PROSITE" id="PS00523">
    <property type="entry name" value="SULFATASE_1"/>
    <property type="match status" value="1"/>
</dbReference>
<evidence type="ECO:0000313" key="8">
    <source>
        <dbReference type="Proteomes" id="UP000722791"/>
    </source>
</evidence>
<feature type="compositionally biased region" description="Low complexity" evidence="5">
    <location>
        <begin position="689"/>
        <end position="711"/>
    </location>
</feature>
<evidence type="ECO:0000256" key="3">
    <source>
        <dbReference type="ARBA" id="ARBA00022801"/>
    </source>
</evidence>
<feature type="compositionally biased region" description="Pro residues" evidence="5">
    <location>
        <begin position="644"/>
        <end position="688"/>
    </location>
</feature>
<feature type="region of interest" description="Disordered" evidence="5">
    <location>
        <begin position="59"/>
        <end position="90"/>
    </location>
</feature>
<feature type="compositionally biased region" description="Pro residues" evidence="5">
    <location>
        <begin position="79"/>
        <end position="90"/>
    </location>
</feature>
<protein>
    <recommendedName>
        <fullName evidence="6">Sulfatase N-terminal domain-containing protein</fullName>
    </recommendedName>
</protein>
<dbReference type="PANTHER" id="PTHR43108:SF8">
    <property type="entry name" value="SD21168P"/>
    <property type="match status" value="1"/>
</dbReference>
<feature type="compositionally biased region" description="Pro residues" evidence="5">
    <location>
        <begin position="482"/>
        <end position="495"/>
    </location>
</feature>
<feature type="domain" description="Sulfatase N-terminal" evidence="6">
    <location>
        <begin position="102"/>
        <end position="440"/>
    </location>
</feature>
<dbReference type="Pfam" id="PF00884">
    <property type="entry name" value="Sulfatase"/>
    <property type="match status" value="1"/>
</dbReference>
<keyword evidence="2" id="KW-0732">Signal</keyword>
<dbReference type="InterPro" id="IPR024607">
    <property type="entry name" value="Sulfatase_CS"/>
</dbReference>
<evidence type="ECO:0000313" key="7">
    <source>
        <dbReference type="EMBL" id="GIL94932.1"/>
    </source>
</evidence>
<comment type="similarity">
    <text evidence="1">Belongs to the sulfatase family.</text>
</comment>
<feature type="region of interest" description="Disordered" evidence="5">
    <location>
        <begin position="576"/>
        <end position="735"/>
    </location>
</feature>
<dbReference type="Proteomes" id="UP000722791">
    <property type="component" value="Unassembled WGS sequence"/>
</dbReference>
<dbReference type="Gene3D" id="3.40.720.10">
    <property type="entry name" value="Alkaline Phosphatase, subunit A"/>
    <property type="match status" value="1"/>
</dbReference>
<dbReference type="SUPFAM" id="SSF53649">
    <property type="entry name" value="Alkaline phosphatase-like"/>
    <property type="match status" value="2"/>
</dbReference>
<dbReference type="GO" id="GO:0005539">
    <property type="term" value="F:glycosaminoglycan binding"/>
    <property type="evidence" value="ECO:0007669"/>
    <property type="project" value="TreeGrafter"/>
</dbReference>